<dbReference type="GO" id="GO:0006355">
    <property type="term" value="P:regulation of DNA-templated transcription"/>
    <property type="evidence" value="ECO:0007669"/>
    <property type="project" value="InterPro"/>
</dbReference>
<dbReference type="SUPFAM" id="SSF55785">
    <property type="entry name" value="PYP-like sensor domain (PAS domain)"/>
    <property type="match status" value="4"/>
</dbReference>
<dbReference type="OrthoDB" id="9766459at2"/>
<dbReference type="InterPro" id="IPR052155">
    <property type="entry name" value="Biofilm_reg_signaling"/>
</dbReference>
<gene>
    <name evidence="4" type="ORF">AHMF7616_01584</name>
</gene>
<evidence type="ECO:0000256" key="1">
    <source>
        <dbReference type="SAM" id="Phobius"/>
    </source>
</evidence>
<comment type="caution">
    <text evidence="4">The sequence shown here is derived from an EMBL/GenBank/DDBJ whole genome shotgun (WGS) entry which is preliminary data.</text>
</comment>
<feature type="domain" description="PAS" evidence="2">
    <location>
        <begin position="202"/>
        <end position="272"/>
    </location>
</feature>
<dbReference type="AlphaFoldDB" id="A0A369QHD4"/>
<dbReference type="NCBIfam" id="TIGR00229">
    <property type="entry name" value="sensory_box"/>
    <property type="match status" value="3"/>
</dbReference>
<dbReference type="InterPro" id="IPR013767">
    <property type="entry name" value="PAS_fold"/>
</dbReference>
<dbReference type="SMART" id="SM00086">
    <property type="entry name" value="PAC"/>
    <property type="match status" value="3"/>
</dbReference>
<evidence type="ECO:0000259" key="2">
    <source>
        <dbReference type="PROSITE" id="PS50112"/>
    </source>
</evidence>
<reference evidence="4 5" key="1">
    <citation type="submission" date="2018-04" db="EMBL/GenBank/DDBJ databases">
        <title>Adhaeribacter sp. HMF7616 genome sequencing and assembly.</title>
        <authorList>
            <person name="Kang H."/>
            <person name="Kang J."/>
            <person name="Cha I."/>
            <person name="Kim H."/>
            <person name="Joh K."/>
        </authorList>
    </citation>
    <scope>NUCLEOTIDE SEQUENCE [LARGE SCALE GENOMIC DNA]</scope>
    <source>
        <strain evidence="4 5">HMF7616</strain>
    </source>
</reference>
<dbReference type="Pfam" id="PF13426">
    <property type="entry name" value="PAS_9"/>
    <property type="match status" value="2"/>
</dbReference>
<dbReference type="CDD" id="cd00130">
    <property type="entry name" value="PAS"/>
    <property type="match status" value="3"/>
</dbReference>
<dbReference type="SMART" id="SM00091">
    <property type="entry name" value="PAS"/>
    <property type="match status" value="3"/>
</dbReference>
<dbReference type="InterPro" id="IPR013656">
    <property type="entry name" value="PAS_4"/>
</dbReference>
<feature type="domain" description="PAC" evidence="3">
    <location>
        <begin position="521"/>
        <end position="573"/>
    </location>
</feature>
<evidence type="ECO:0000259" key="3">
    <source>
        <dbReference type="PROSITE" id="PS50113"/>
    </source>
</evidence>
<name>A0A369QHD4_9BACT</name>
<feature type="domain" description="PAS" evidence="2">
    <location>
        <begin position="71"/>
        <end position="142"/>
    </location>
</feature>
<keyword evidence="1" id="KW-0812">Transmembrane</keyword>
<keyword evidence="5" id="KW-1185">Reference proteome</keyword>
<dbReference type="InterPro" id="IPR000014">
    <property type="entry name" value="PAS"/>
</dbReference>
<dbReference type="PROSITE" id="PS50112">
    <property type="entry name" value="PAS"/>
    <property type="match status" value="3"/>
</dbReference>
<accession>A0A369QHD4</accession>
<dbReference type="InterPro" id="IPR035965">
    <property type="entry name" value="PAS-like_dom_sf"/>
</dbReference>
<keyword evidence="1" id="KW-1133">Transmembrane helix</keyword>
<organism evidence="4 5">
    <name type="scientific">Adhaeribacter pallidiroseus</name>
    <dbReference type="NCBI Taxonomy" id="2072847"/>
    <lineage>
        <taxon>Bacteria</taxon>
        <taxon>Pseudomonadati</taxon>
        <taxon>Bacteroidota</taxon>
        <taxon>Cytophagia</taxon>
        <taxon>Cytophagales</taxon>
        <taxon>Hymenobacteraceae</taxon>
        <taxon>Adhaeribacter</taxon>
    </lineage>
</organism>
<dbReference type="InterPro" id="IPR000700">
    <property type="entry name" value="PAS-assoc_C"/>
</dbReference>
<dbReference type="Gene3D" id="3.30.450.20">
    <property type="entry name" value="PAS domain"/>
    <property type="match status" value="4"/>
</dbReference>
<evidence type="ECO:0000313" key="4">
    <source>
        <dbReference type="EMBL" id="RDC62985.1"/>
    </source>
</evidence>
<dbReference type="PROSITE" id="PS50113">
    <property type="entry name" value="PAC"/>
    <property type="match status" value="1"/>
</dbReference>
<dbReference type="PANTHER" id="PTHR44757:SF2">
    <property type="entry name" value="BIOFILM ARCHITECTURE MAINTENANCE PROTEIN MBAA"/>
    <property type="match status" value="1"/>
</dbReference>
<feature type="transmembrane region" description="Helical" evidence="1">
    <location>
        <begin position="47"/>
        <end position="66"/>
    </location>
</feature>
<evidence type="ECO:0000313" key="5">
    <source>
        <dbReference type="Proteomes" id="UP000253919"/>
    </source>
</evidence>
<dbReference type="Proteomes" id="UP000253919">
    <property type="component" value="Unassembled WGS sequence"/>
</dbReference>
<proteinExistence type="predicted"/>
<dbReference type="EMBL" id="QASA01000001">
    <property type="protein sequence ID" value="RDC62985.1"/>
    <property type="molecule type" value="Genomic_DNA"/>
</dbReference>
<protein>
    <recommendedName>
        <fullName evidence="6">Histidine kinase</fullName>
    </recommendedName>
</protein>
<evidence type="ECO:0008006" key="6">
    <source>
        <dbReference type="Google" id="ProtNLM"/>
    </source>
</evidence>
<keyword evidence="1" id="KW-0472">Membrane</keyword>
<sequence>MARRIALIYLLLGLGWITWSGWALQKINVIYQLDPPQIFRLDQWTGYFFVVATALIFYVFIHRNFLKNHPDSQHFRQMFDDNPNPMWFYDKESLCILAVNQAMVVEYGYTRQELLQMTIKQIRPQESIGALENRLQEDIPTYSKSGIWCHQRKSGELFYVRIYSNSTEYQGHLARLVMAFDITPIIQAEQENRVLNNRLEKKQRYLRSIIDSQTTFLIRIDTLGQYTFVNPAFCQKLNCSLEYILTQSFLTDLLPEEEGQVQELIHQCLQQPDKVVPIMLHKVNSQGKPVLIQWEFVAIKAAKEKITELQGMGRDVTEEVESQTKIEEYTQRIHDILESITDGFCAIDKNWNFTYVNKEFERLLYSKRENIMGTSFWEQFPESVSLLFHSEFQKSMQEQIKVHFEEYYPRFQAWFKVAAYPTPDGLTVYFQDITQEKKAQEKDFEDAQNLNALINNPSALIWSVNTKYQLISANKPFITKMSQVMGITLQKGDSVIYPESNPELVNKWLDLYQRAFQGEIYSVEDKEINADNTVTYYEISFNPIRDRDGRITGTGCFSRNITENKRHQIKIQEQNEKLKEIAWIQSHKVRVPVANILGLVNAFNYQDLTDPFNLEVLTNLLTVTNDLDLIIREIVDKTNEIEDNPSDLANLRIMLGDRIDIHPTRRI</sequence>
<feature type="domain" description="PAS" evidence="2">
    <location>
        <begin position="329"/>
        <end position="407"/>
    </location>
</feature>
<dbReference type="Pfam" id="PF00989">
    <property type="entry name" value="PAS"/>
    <property type="match status" value="1"/>
</dbReference>
<dbReference type="Pfam" id="PF08448">
    <property type="entry name" value="PAS_4"/>
    <property type="match status" value="1"/>
</dbReference>
<dbReference type="PANTHER" id="PTHR44757">
    <property type="entry name" value="DIGUANYLATE CYCLASE DGCP"/>
    <property type="match status" value="1"/>
</dbReference>
<dbReference type="InterPro" id="IPR001610">
    <property type="entry name" value="PAC"/>
</dbReference>
<dbReference type="RefSeq" id="WP_115372359.1">
    <property type="nucleotide sequence ID" value="NZ_QASA01000001.1"/>
</dbReference>